<evidence type="ECO:0000256" key="3">
    <source>
        <dbReference type="PROSITE-ProRule" id="PRU00023"/>
    </source>
</evidence>
<dbReference type="PROSITE" id="PS50088">
    <property type="entry name" value="ANK_REPEAT"/>
    <property type="match status" value="2"/>
</dbReference>
<organism evidence="7">
    <name type="scientific">Wolbachia endosymbiont of Ephestia elutella</name>
    <dbReference type="NCBI Taxonomy" id="3231696"/>
    <lineage>
        <taxon>Bacteria</taxon>
        <taxon>Pseudomonadati</taxon>
        <taxon>Pseudomonadota</taxon>
        <taxon>Alphaproteobacteria</taxon>
        <taxon>Rickettsiales</taxon>
        <taxon>Anaplasmataceae</taxon>
        <taxon>Wolbachieae</taxon>
        <taxon>Wolbachia</taxon>
    </lineage>
</organism>
<feature type="repeat" description="ANK" evidence="3">
    <location>
        <begin position="65"/>
        <end position="97"/>
    </location>
</feature>
<dbReference type="InterPro" id="IPR002110">
    <property type="entry name" value="Ankyrin_rpt"/>
</dbReference>
<accession>A0AAU8ML16</accession>
<dbReference type="InterPro" id="IPR051165">
    <property type="entry name" value="Multifunctional_ANK_Repeat"/>
</dbReference>
<dbReference type="PANTHER" id="PTHR24123:SF33">
    <property type="entry name" value="PROTEIN HOS4"/>
    <property type="match status" value="1"/>
</dbReference>
<evidence type="ECO:0000256" key="5">
    <source>
        <dbReference type="SAM" id="MobiDB-lite"/>
    </source>
</evidence>
<keyword evidence="4" id="KW-0175">Coiled coil</keyword>
<evidence type="ECO:0000313" key="7">
    <source>
        <dbReference type="EMBL" id="XCO72992.1"/>
    </source>
</evidence>
<dbReference type="SMART" id="SM00248">
    <property type="entry name" value="ANK"/>
    <property type="match status" value="2"/>
</dbReference>
<dbReference type="Gene3D" id="1.25.40.20">
    <property type="entry name" value="Ankyrin repeat-containing domain"/>
    <property type="match status" value="1"/>
</dbReference>
<dbReference type="EMBL" id="CP159923">
    <property type="protein sequence ID" value="XCO72992.1"/>
    <property type="molecule type" value="Genomic_DNA"/>
</dbReference>
<name>A0AAU8ML16_9RICK</name>
<keyword evidence="6" id="KW-0472">Membrane</keyword>
<keyword evidence="6" id="KW-0812">Transmembrane</keyword>
<evidence type="ECO:0000256" key="1">
    <source>
        <dbReference type="ARBA" id="ARBA00022737"/>
    </source>
</evidence>
<reference evidence="7" key="1">
    <citation type="submission" date="2024-06" db="EMBL/GenBank/DDBJ databases">
        <authorList>
            <person name="Al-Khalidi N."/>
            <person name="Al-Zurfi S.M."/>
            <person name="Lahuf A."/>
        </authorList>
    </citation>
    <scope>NUCLEOTIDE SEQUENCE</scope>
    <source>
        <strain evidence="7">Karbala-1</strain>
    </source>
</reference>
<dbReference type="PANTHER" id="PTHR24123">
    <property type="entry name" value="ANKYRIN REPEAT-CONTAINING"/>
    <property type="match status" value="1"/>
</dbReference>
<proteinExistence type="predicted"/>
<feature type="region of interest" description="Disordered" evidence="5">
    <location>
        <begin position="226"/>
        <end position="251"/>
    </location>
</feature>
<dbReference type="PROSITE" id="PS50297">
    <property type="entry name" value="ANK_REP_REGION"/>
    <property type="match status" value="2"/>
</dbReference>
<feature type="repeat" description="ANK" evidence="3">
    <location>
        <begin position="103"/>
        <end position="125"/>
    </location>
</feature>
<keyword evidence="2 3" id="KW-0040">ANK repeat</keyword>
<feature type="coiled-coil region" evidence="4">
    <location>
        <begin position="301"/>
        <end position="359"/>
    </location>
</feature>
<gene>
    <name evidence="7" type="ORF">ABS251_02595</name>
</gene>
<feature type="transmembrane region" description="Helical" evidence="6">
    <location>
        <begin position="399"/>
        <end position="420"/>
    </location>
</feature>
<dbReference type="AlphaFoldDB" id="A0AAU8ML16"/>
<feature type="compositionally biased region" description="Polar residues" evidence="5">
    <location>
        <begin position="226"/>
        <end position="235"/>
    </location>
</feature>
<dbReference type="InterPro" id="IPR036770">
    <property type="entry name" value="Ankyrin_rpt-contain_sf"/>
</dbReference>
<protein>
    <submittedName>
        <fullName evidence="7">Ankyrin repeat domain-containing protein</fullName>
    </submittedName>
</protein>
<evidence type="ECO:0000256" key="2">
    <source>
        <dbReference type="ARBA" id="ARBA00023043"/>
    </source>
</evidence>
<keyword evidence="1" id="KW-0677">Repeat</keyword>
<sequence>MVIEKQKFFEIINEVSESSDLDEDNLLEKIKNELKGKDAGEYNKFSKNFSKEHQFSIKISEEAAEDWTLLHLATACNNMLIVKLLLKKKASVNARVKDGSKNDGPTALHIATSCGHESMVKQLLSDDRVNPSLKSKNKTPREVVGNTENKEAILQMLEEAEENFYAKHKKKTDISADVINSVKQYNTIRSGEQAPVTCESSDSIVSEQYLHAGVKNMVEKFESPQRGSVTCSGKQTPIGESVSSDDSGLESEATFDTSFCSEINHDGTANEVDDQILESLQPQIQLQDRQIRKLEKPGKELKHVEKELEKLKSDLAGHETRLEIVDKLSKENQSLKQKIKDLENENTTLNSELSKTKANKVLLEKTEKRQLSFLKIASVNFTIMLTVGVAFSIAFQLPILLMIATSVMSSLIVGGVTYALSPQPTELKEVSIQCSVQHDACKT</sequence>
<evidence type="ECO:0000256" key="6">
    <source>
        <dbReference type="SAM" id="Phobius"/>
    </source>
</evidence>
<keyword evidence="6" id="KW-1133">Transmembrane helix</keyword>
<feature type="transmembrane region" description="Helical" evidence="6">
    <location>
        <begin position="373"/>
        <end position="393"/>
    </location>
</feature>
<dbReference type="Pfam" id="PF12796">
    <property type="entry name" value="Ank_2"/>
    <property type="match status" value="1"/>
</dbReference>
<dbReference type="SUPFAM" id="SSF48403">
    <property type="entry name" value="Ankyrin repeat"/>
    <property type="match status" value="1"/>
</dbReference>
<evidence type="ECO:0000256" key="4">
    <source>
        <dbReference type="SAM" id="Coils"/>
    </source>
</evidence>